<name>A0A858REK2_9BACT</name>
<keyword evidence="1" id="KW-0378">Hydrolase</keyword>
<sequence>MFEIDIPGFDQLHIEHVVMDYNGTLALDGHIQLGIPEDLRCLAKSFKLHVITADTNHRAAEQLAGLPVTLRIIPAEAQAETKLEYIRNLGEDRVIAIGNGRNDRLMLKAAALGIAVLQKEGTAAAAIQNADLLSPSIGDALDLLKHPRRLISTLRS</sequence>
<reference evidence="1 2" key="1">
    <citation type="submission" date="2020-04" db="EMBL/GenBank/DDBJ databases">
        <title>Luteolibacter sp. G-1-1-1 isolated from soil.</title>
        <authorList>
            <person name="Dahal R.H."/>
        </authorList>
    </citation>
    <scope>NUCLEOTIDE SEQUENCE [LARGE SCALE GENOMIC DNA]</scope>
    <source>
        <strain evidence="1 2">G-1-1-1</strain>
    </source>
</reference>
<dbReference type="InterPro" id="IPR036412">
    <property type="entry name" value="HAD-like_sf"/>
</dbReference>
<accession>A0A858REK2</accession>
<dbReference type="EMBL" id="CP051774">
    <property type="protein sequence ID" value="QJE94593.1"/>
    <property type="molecule type" value="Genomic_DNA"/>
</dbReference>
<gene>
    <name evidence="1" type="ORF">HHL09_01940</name>
</gene>
<dbReference type="Proteomes" id="UP000501812">
    <property type="component" value="Chromosome"/>
</dbReference>
<dbReference type="SUPFAM" id="SSF56784">
    <property type="entry name" value="HAD-like"/>
    <property type="match status" value="1"/>
</dbReference>
<organism evidence="1 2">
    <name type="scientific">Luteolibacter luteus</name>
    <dbReference type="NCBI Taxonomy" id="2728835"/>
    <lineage>
        <taxon>Bacteria</taxon>
        <taxon>Pseudomonadati</taxon>
        <taxon>Verrucomicrobiota</taxon>
        <taxon>Verrucomicrobiia</taxon>
        <taxon>Verrucomicrobiales</taxon>
        <taxon>Verrucomicrobiaceae</taxon>
        <taxon>Luteolibacter</taxon>
    </lineage>
</organism>
<protein>
    <submittedName>
        <fullName evidence="1">HAD hydrolase family protein</fullName>
    </submittedName>
</protein>
<dbReference type="KEGG" id="luo:HHL09_01940"/>
<dbReference type="GO" id="GO:0016787">
    <property type="term" value="F:hydrolase activity"/>
    <property type="evidence" value="ECO:0007669"/>
    <property type="project" value="UniProtKB-KW"/>
</dbReference>
<dbReference type="Pfam" id="PF08282">
    <property type="entry name" value="Hydrolase_3"/>
    <property type="match status" value="1"/>
</dbReference>
<dbReference type="InterPro" id="IPR023214">
    <property type="entry name" value="HAD_sf"/>
</dbReference>
<dbReference type="Gene3D" id="3.40.50.1000">
    <property type="entry name" value="HAD superfamily/HAD-like"/>
    <property type="match status" value="1"/>
</dbReference>
<evidence type="ECO:0000313" key="1">
    <source>
        <dbReference type="EMBL" id="QJE94593.1"/>
    </source>
</evidence>
<dbReference type="RefSeq" id="WP_169452814.1">
    <property type="nucleotide sequence ID" value="NZ_CP051774.1"/>
</dbReference>
<dbReference type="AlphaFoldDB" id="A0A858REK2"/>
<evidence type="ECO:0000313" key="2">
    <source>
        <dbReference type="Proteomes" id="UP000501812"/>
    </source>
</evidence>
<proteinExistence type="predicted"/>
<keyword evidence="2" id="KW-1185">Reference proteome</keyword>